<organism evidence="1 2">
    <name type="scientific">Solanum commersonii</name>
    <name type="common">Commerson's wild potato</name>
    <name type="synonym">Commerson's nightshade</name>
    <dbReference type="NCBI Taxonomy" id="4109"/>
    <lineage>
        <taxon>Eukaryota</taxon>
        <taxon>Viridiplantae</taxon>
        <taxon>Streptophyta</taxon>
        <taxon>Embryophyta</taxon>
        <taxon>Tracheophyta</taxon>
        <taxon>Spermatophyta</taxon>
        <taxon>Magnoliopsida</taxon>
        <taxon>eudicotyledons</taxon>
        <taxon>Gunneridae</taxon>
        <taxon>Pentapetalae</taxon>
        <taxon>asterids</taxon>
        <taxon>lamiids</taxon>
        <taxon>Solanales</taxon>
        <taxon>Solanaceae</taxon>
        <taxon>Solanoideae</taxon>
        <taxon>Solaneae</taxon>
        <taxon>Solanum</taxon>
    </lineage>
</organism>
<keyword evidence="2" id="KW-1185">Reference proteome</keyword>
<gene>
    <name evidence="1" type="ORF">H5410_030265</name>
</gene>
<sequence length="60" mass="7063">MIYADITNGIWSEKNQRIFEKRRKPWETIAREIIYVSCVRAPPRTSMLVHDNTICIRGAN</sequence>
<accession>A0A9J5YGC7</accession>
<reference evidence="1 2" key="1">
    <citation type="submission" date="2020-09" db="EMBL/GenBank/DDBJ databases">
        <title>De no assembly of potato wild relative species, Solanum commersonii.</title>
        <authorList>
            <person name="Cho K."/>
        </authorList>
    </citation>
    <scope>NUCLEOTIDE SEQUENCE [LARGE SCALE GENOMIC DNA]</scope>
    <source>
        <strain evidence="1">LZ3.2</strain>
        <tissue evidence="1">Leaf</tissue>
    </source>
</reference>
<dbReference type="EMBL" id="JACXVP010000006">
    <property type="protein sequence ID" value="KAG5598895.1"/>
    <property type="molecule type" value="Genomic_DNA"/>
</dbReference>
<name>A0A9J5YGC7_SOLCO</name>
<evidence type="ECO:0000313" key="1">
    <source>
        <dbReference type="EMBL" id="KAG5598895.1"/>
    </source>
</evidence>
<protein>
    <submittedName>
        <fullName evidence="1">Uncharacterized protein</fullName>
    </submittedName>
</protein>
<evidence type="ECO:0000313" key="2">
    <source>
        <dbReference type="Proteomes" id="UP000824120"/>
    </source>
</evidence>
<proteinExistence type="predicted"/>
<dbReference type="Proteomes" id="UP000824120">
    <property type="component" value="Chromosome 6"/>
</dbReference>
<comment type="caution">
    <text evidence="1">The sequence shown here is derived from an EMBL/GenBank/DDBJ whole genome shotgun (WGS) entry which is preliminary data.</text>
</comment>
<dbReference type="OrthoDB" id="1304272at2759"/>
<dbReference type="AlphaFoldDB" id="A0A9J5YGC7"/>